<dbReference type="AlphaFoldDB" id="A0A1I6YXT8"/>
<dbReference type="InterPro" id="IPR037673">
    <property type="entry name" value="MSC/AndL"/>
</dbReference>
<organism evidence="1 2">
    <name type="scientific">Sedimentitalea nanhaiensis</name>
    <dbReference type="NCBI Taxonomy" id="999627"/>
    <lineage>
        <taxon>Bacteria</taxon>
        <taxon>Pseudomonadati</taxon>
        <taxon>Pseudomonadota</taxon>
        <taxon>Alphaproteobacteria</taxon>
        <taxon>Rhodobacterales</taxon>
        <taxon>Paracoccaceae</taxon>
        <taxon>Sedimentitalea</taxon>
    </lineage>
</organism>
<keyword evidence="2" id="KW-1185">Reference proteome</keyword>
<dbReference type="SUPFAM" id="SSF81330">
    <property type="entry name" value="Gated mechanosensitive channel"/>
    <property type="match status" value="1"/>
</dbReference>
<dbReference type="eggNOG" id="COG1970">
    <property type="taxonomic scope" value="Bacteria"/>
</dbReference>
<dbReference type="InterPro" id="IPR036019">
    <property type="entry name" value="MscL_channel"/>
</dbReference>
<accession>A0A1I6YXT8</accession>
<evidence type="ECO:0000313" key="1">
    <source>
        <dbReference type="EMBL" id="SFT55285.1"/>
    </source>
</evidence>
<dbReference type="STRING" id="999627.SAMN05216236_103101"/>
<reference evidence="1 2" key="1">
    <citation type="submission" date="2016-10" db="EMBL/GenBank/DDBJ databases">
        <authorList>
            <person name="de Groot N.N."/>
        </authorList>
    </citation>
    <scope>NUCLEOTIDE SEQUENCE [LARGE SCALE GENOMIC DNA]</scope>
    <source>
        <strain evidence="1 2">CGMCC 1.10959</strain>
    </source>
</reference>
<dbReference type="RefSeq" id="WP_051372414.1">
    <property type="nucleotide sequence ID" value="NZ_FPAW01000003.1"/>
</dbReference>
<dbReference type="EMBL" id="FPAW01000003">
    <property type="protein sequence ID" value="SFT55285.1"/>
    <property type="molecule type" value="Genomic_DNA"/>
</dbReference>
<dbReference type="Gene3D" id="1.10.1200.120">
    <property type="entry name" value="Large-conductance mechanosensitive channel, MscL, domain 1"/>
    <property type="match status" value="1"/>
</dbReference>
<dbReference type="OrthoDB" id="9810350at2"/>
<name>A0A1I6YXT8_9RHOB</name>
<dbReference type="Pfam" id="PF01741">
    <property type="entry name" value="MscL"/>
    <property type="match status" value="1"/>
</dbReference>
<evidence type="ECO:0000313" key="2">
    <source>
        <dbReference type="Proteomes" id="UP000182466"/>
    </source>
</evidence>
<protein>
    <submittedName>
        <fullName evidence="1">Large-conductance mechanosensitive channel</fullName>
    </submittedName>
</protein>
<sequence>MPKDRSGLVIGAACSAIVGSSVADLVNPIIGLFLGGIDFSGEYIVPGDGEYGSIVEAENAPEEPVGPGELDVLVEIRDALTK</sequence>
<dbReference type="Proteomes" id="UP000182466">
    <property type="component" value="Unassembled WGS sequence"/>
</dbReference>
<gene>
    <name evidence="1" type="ORF">SAMN05216236_103101</name>
</gene>
<proteinExistence type="predicted"/>